<keyword evidence="3 7" id="KW-0812">Transmembrane</keyword>
<protein>
    <submittedName>
        <fullName evidence="8">Branched-chain amino acid ABC transporter permease</fullName>
    </submittedName>
</protein>
<comment type="subcellular location">
    <subcellularLocation>
        <location evidence="1">Cell membrane</location>
        <topology evidence="1">Multi-pass membrane protein</topology>
    </subcellularLocation>
</comment>
<feature type="region of interest" description="Disordered" evidence="6">
    <location>
        <begin position="351"/>
        <end position="381"/>
    </location>
</feature>
<name>A0ABQ2KP47_9MICO</name>
<reference evidence="9" key="1">
    <citation type="journal article" date="2019" name="Int. J. Syst. Evol. Microbiol.">
        <title>The Global Catalogue of Microorganisms (GCM) 10K type strain sequencing project: providing services to taxonomists for standard genome sequencing and annotation.</title>
        <authorList>
            <consortium name="The Broad Institute Genomics Platform"/>
            <consortium name="The Broad Institute Genome Sequencing Center for Infectious Disease"/>
            <person name="Wu L."/>
            <person name="Ma J."/>
        </authorList>
    </citation>
    <scope>NUCLEOTIDE SEQUENCE [LARGE SCALE GENOMIC DNA]</scope>
    <source>
        <strain evidence="9">CGMCC 1.6960</strain>
    </source>
</reference>
<evidence type="ECO:0000256" key="1">
    <source>
        <dbReference type="ARBA" id="ARBA00004651"/>
    </source>
</evidence>
<keyword evidence="5 7" id="KW-0472">Membrane</keyword>
<evidence type="ECO:0000256" key="6">
    <source>
        <dbReference type="SAM" id="MobiDB-lite"/>
    </source>
</evidence>
<dbReference type="Pfam" id="PF02653">
    <property type="entry name" value="BPD_transp_2"/>
    <property type="match status" value="1"/>
</dbReference>
<evidence type="ECO:0000313" key="9">
    <source>
        <dbReference type="Proteomes" id="UP000626982"/>
    </source>
</evidence>
<keyword evidence="4 7" id="KW-1133">Transmembrane helix</keyword>
<comment type="caution">
    <text evidence="8">The sequence shown here is derived from an EMBL/GenBank/DDBJ whole genome shotgun (WGS) entry which is preliminary data.</text>
</comment>
<dbReference type="CDD" id="cd06581">
    <property type="entry name" value="TM_PBP1_LivM_like"/>
    <property type="match status" value="1"/>
</dbReference>
<evidence type="ECO:0000256" key="4">
    <source>
        <dbReference type="ARBA" id="ARBA00022989"/>
    </source>
</evidence>
<feature type="transmembrane region" description="Helical" evidence="7">
    <location>
        <begin position="302"/>
        <end position="320"/>
    </location>
</feature>
<evidence type="ECO:0000256" key="3">
    <source>
        <dbReference type="ARBA" id="ARBA00022692"/>
    </source>
</evidence>
<proteinExistence type="predicted"/>
<evidence type="ECO:0000313" key="8">
    <source>
        <dbReference type="EMBL" id="GGN87250.1"/>
    </source>
</evidence>
<dbReference type="InterPro" id="IPR043428">
    <property type="entry name" value="LivM-like"/>
</dbReference>
<dbReference type="EMBL" id="BMLM01000002">
    <property type="protein sequence ID" value="GGN87250.1"/>
    <property type="molecule type" value="Genomic_DNA"/>
</dbReference>
<keyword evidence="2" id="KW-1003">Cell membrane</keyword>
<evidence type="ECO:0000256" key="7">
    <source>
        <dbReference type="SAM" id="Phobius"/>
    </source>
</evidence>
<accession>A0ABQ2KP47</accession>
<dbReference type="PROSITE" id="PS51257">
    <property type="entry name" value="PROKAR_LIPOPROTEIN"/>
    <property type="match status" value="1"/>
</dbReference>
<organism evidence="8 9">
    <name type="scientific">Agrococcus terreus</name>
    <dbReference type="NCBI Taxonomy" id="574649"/>
    <lineage>
        <taxon>Bacteria</taxon>
        <taxon>Bacillati</taxon>
        <taxon>Actinomycetota</taxon>
        <taxon>Actinomycetes</taxon>
        <taxon>Micrococcales</taxon>
        <taxon>Microbacteriaceae</taxon>
        <taxon>Agrococcus</taxon>
    </lineage>
</organism>
<gene>
    <name evidence="8" type="ORF">GCM10010968_21580</name>
</gene>
<feature type="transmembrane region" description="Helical" evidence="7">
    <location>
        <begin position="236"/>
        <end position="257"/>
    </location>
</feature>
<dbReference type="PANTHER" id="PTHR30482:SF10">
    <property type="entry name" value="HIGH-AFFINITY BRANCHED-CHAIN AMINO ACID TRANSPORT PROTEIN BRAE"/>
    <property type="match status" value="1"/>
</dbReference>
<feature type="transmembrane region" description="Helical" evidence="7">
    <location>
        <begin position="48"/>
        <end position="67"/>
    </location>
</feature>
<feature type="transmembrane region" description="Helical" evidence="7">
    <location>
        <begin position="186"/>
        <end position="205"/>
    </location>
</feature>
<feature type="transmembrane region" description="Helical" evidence="7">
    <location>
        <begin position="106"/>
        <end position="126"/>
    </location>
</feature>
<dbReference type="Proteomes" id="UP000626982">
    <property type="component" value="Unassembled WGS sequence"/>
</dbReference>
<keyword evidence="9" id="KW-1185">Reference proteome</keyword>
<feature type="transmembrane region" description="Helical" evidence="7">
    <location>
        <begin position="269"/>
        <end position="295"/>
    </location>
</feature>
<evidence type="ECO:0000256" key="5">
    <source>
        <dbReference type="ARBA" id="ARBA00023136"/>
    </source>
</evidence>
<feature type="transmembrane region" description="Helical" evidence="7">
    <location>
        <begin position="133"/>
        <end position="153"/>
    </location>
</feature>
<evidence type="ECO:0000256" key="2">
    <source>
        <dbReference type="ARBA" id="ARBA00022475"/>
    </source>
</evidence>
<dbReference type="PANTHER" id="PTHR30482">
    <property type="entry name" value="HIGH-AFFINITY BRANCHED-CHAIN AMINO ACID TRANSPORT SYSTEM PERMEASE"/>
    <property type="match status" value="1"/>
</dbReference>
<dbReference type="RefSeq" id="WP_188718318.1">
    <property type="nucleotide sequence ID" value="NZ_BAABBD010000003.1"/>
</dbReference>
<feature type="transmembrane region" description="Helical" evidence="7">
    <location>
        <begin position="74"/>
        <end position="94"/>
    </location>
</feature>
<dbReference type="InterPro" id="IPR001851">
    <property type="entry name" value="ABC_transp_permease"/>
</dbReference>
<feature type="transmembrane region" description="Helical" evidence="7">
    <location>
        <begin position="326"/>
        <end position="349"/>
    </location>
</feature>
<sequence>MSRIRALAGSTWGRVALGAVLVALAACLPLLALDIPGVLPGPTYTPGTLAVLAYALIIAALALSYHLVFGVAGLLSFGHAMFFAAGAYGLGVLLRLLAPTGIPSEAVFLLAIVLTLVLALVVGTLAGSLALRVTGISFAMVTLAFAQAANVLIRRNVGGLTGGEEGVTLLVDVVPPGLVGVVNTRSLYWLALAILVIAYLVCVWVERSRLGHVVAAARENELRVTVLGIRPYRARLVVFALAAVLAAVAGLGFMLLQSSATPRISASDFTLTLLVIVVLGGVGYRWGAIVGGVVYTLLDQRLSALASSPAIAGLPDVLRIPLSEPLFLLGMLFVLVVMFAPGGIVGIAHRATRPRRRRREDEREDGRPAVMSDMEASTHGS</sequence>